<comment type="caution">
    <text evidence="3">The sequence shown here is derived from an EMBL/GenBank/DDBJ whole genome shotgun (WGS) entry which is preliminary data.</text>
</comment>
<reference evidence="3 4" key="1">
    <citation type="submission" date="2022-11" db="EMBL/GenBank/DDBJ databases">
        <title>Study of microbial diversity in lake waters.</title>
        <authorList>
            <person name="Zhang J."/>
        </authorList>
    </citation>
    <scope>NUCLEOTIDE SEQUENCE [LARGE SCALE GENOMIC DNA]</scope>
    <source>
        <strain evidence="3 4">DT12</strain>
    </source>
</reference>
<gene>
    <name evidence="3" type="ORF">OS242_11180</name>
</gene>
<keyword evidence="1" id="KW-0472">Membrane</keyword>
<organism evidence="3 4">
    <name type="scientific">Tumebacillus lacus</name>
    <dbReference type="NCBI Taxonomy" id="2995335"/>
    <lineage>
        <taxon>Bacteria</taxon>
        <taxon>Bacillati</taxon>
        <taxon>Bacillota</taxon>
        <taxon>Bacilli</taxon>
        <taxon>Bacillales</taxon>
        <taxon>Alicyclobacillaceae</taxon>
        <taxon>Tumebacillus</taxon>
    </lineage>
</organism>
<sequence length="429" mass="45982">MRRVGTLTSACTMLALGLLLFFDVVMNTTWFAGGLRFWPLIVIGIGLELLVAWLTIRRKGLPERLRLDGRSLALLFLVGVFSVYFYQEAHQTAQNIEPPPKETALFNVTKKDVVLPEQIAGVPAEVKRLVLKNPHGQMKVVGSDSLTRELRIEAVAHITAAPEKMTATAAAVKLSPFVTVEGEQATLEVRGEGEMPGTVDLRIEVPQDLLLTMNGEHGNLQLTGYRGDTVIKAKTGLITASDHTGSLRIETGKGAVTVQGVKGSVEVRSGQGGVVAEEIDGEARIFSEAGDVRIHEVSGGLHLQANYGKVEIDTVHGDIEATSMTGVVTVINPQQALTAGVTNGDVTVDGSVRAQWTLTTTNGKARLMMPKDSDIKFLGETNVGVIKGPTKQSQNTSTKPGAHLTETVGEGTWPVTARSYNGSIFVELK</sequence>
<keyword evidence="4" id="KW-1185">Reference proteome</keyword>
<dbReference type="Pfam" id="PF13349">
    <property type="entry name" value="DUF4097"/>
    <property type="match status" value="1"/>
</dbReference>
<evidence type="ECO:0000313" key="3">
    <source>
        <dbReference type="EMBL" id="MCX7570525.1"/>
    </source>
</evidence>
<evidence type="ECO:0000256" key="1">
    <source>
        <dbReference type="SAM" id="Phobius"/>
    </source>
</evidence>
<evidence type="ECO:0000259" key="2">
    <source>
        <dbReference type="Pfam" id="PF13349"/>
    </source>
</evidence>
<evidence type="ECO:0000313" key="4">
    <source>
        <dbReference type="Proteomes" id="UP001208017"/>
    </source>
</evidence>
<feature type="transmembrane region" description="Helical" evidence="1">
    <location>
        <begin position="37"/>
        <end position="55"/>
    </location>
</feature>
<keyword evidence="1" id="KW-1133">Transmembrane helix</keyword>
<name>A0ABT3X0V6_9BACL</name>
<dbReference type="RefSeq" id="WP_267151777.1">
    <property type="nucleotide sequence ID" value="NZ_JAPMLT010000005.1"/>
</dbReference>
<dbReference type="Proteomes" id="UP001208017">
    <property type="component" value="Unassembled WGS sequence"/>
</dbReference>
<accession>A0ABT3X0V6</accession>
<feature type="domain" description="DUF4097" evidence="2">
    <location>
        <begin position="203"/>
        <end position="349"/>
    </location>
</feature>
<dbReference type="EMBL" id="JAPMLT010000005">
    <property type="protein sequence ID" value="MCX7570525.1"/>
    <property type="molecule type" value="Genomic_DNA"/>
</dbReference>
<proteinExistence type="predicted"/>
<dbReference type="InterPro" id="IPR025164">
    <property type="entry name" value="Toastrack_DUF4097"/>
</dbReference>
<feature type="transmembrane region" description="Helical" evidence="1">
    <location>
        <begin position="67"/>
        <end position="86"/>
    </location>
</feature>
<keyword evidence="1" id="KW-0812">Transmembrane</keyword>
<protein>
    <submittedName>
        <fullName evidence="3">DUF4097 family beta strand repeat-containing protein</fullName>
    </submittedName>
</protein>